<comment type="similarity">
    <text evidence="1">Belongs to the Mg-chelatase subunits D/I family. ComM subfamily.</text>
</comment>
<dbReference type="InterPro" id="IPR001208">
    <property type="entry name" value="MCM_dom"/>
</dbReference>
<dbReference type="RefSeq" id="WP_206707201.1">
    <property type="nucleotide sequence ID" value="NZ_CP059066.1"/>
</dbReference>
<dbReference type="InterPro" id="IPR025158">
    <property type="entry name" value="Mg_chelat-rel_C"/>
</dbReference>
<dbReference type="Gene3D" id="3.40.50.300">
    <property type="entry name" value="P-loop containing nucleotide triphosphate hydrolases"/>
    <property type="match status" value="1"/>
</dbReference>
<dbReference type="SUPFAM" id="SSF52540">
    <property type="entry name" value="P-loop containing nucleoside triphosphate hydrolases"/>
    <property type="match status" value="1"/>
</dbReference>
<dbReference type="GO" id="GO:0003677">
    <property type="term" value="F:DNA binding"/>
    <property type="evidence" value="ECO:0007669"/>
    <property type="project" value="InterPro"/>
</dbReference>
<protein>
    <submittedName>
        <fullName evidence="5">Competence protein ComM</fullName>
    </submittedName>
</protein>
<evidence type="ECO:0000313" key="6">
    <source>
        <dbReference type="Proteomes" id="UP000662904"/>
    </source>
</evidence>
<dbReference type="InterPro" id="IPR045006">
    <property type="entry name" value="CHLI-like"/>
</dbReference>
<dbReference type="Proteomes" id="UP000662904">
    <property type="component" value="Chromosome"/>
</dbReference>
<dbReference type="GO" id="GO:0005524">
    <property type="term" value="F:ATP binding"/>
    <property type="evidence" value="ECO:0007669"/>
    <property type="project" value="UniProtKB-KW"/>
</dbReference>
<dbReference type="Gene3D" id="3.30.230.10">
    <property type="match status" value="1"/>
</dbReference>
<keyword evidence="3" id="KW-0067">ATP-binding</keyword>
<accession>A0A8A0RR51</accession>
<dbReference type="EMBL" id="CP059066">
    <property type="protein sequence ID" value="QSQ09867.1"/>
    <property type="molecule type" value="Genomic_DNA"/>
</dbReference>
<dbReference type="InterPro" id="IPR003593">
    <property type="entry name" value="AAA+_ATPase"/>
</dbReference>
<evidence type="ECO:0000259" key="4">
    <source>
        <dbReference type="SMART" id="SM00382"/>
    </source>
</evidence>
<dbReference type="KEGG" id="kme:H0A61_02248"/>
<dbReference type="CDD" id="cd00009">
    <property type="entry name" value="AAA"/>
    <property type="match status" value="1"/>
</dbReference>
<evidence type="ECO:0000313" key="5">
    <source>
        <dbReference type="EMBL" id="QSQ09867.1"/>
    </source>
</evidence>
<evidence type="ECO:0000256" key="3">
    <source>
        <dbReference type="ARBA" id="ARBA00022840"/>
    </source>
</evidence>
<reference evidence="5" key="1">
    <citation type="submission" date="2020-07" db="EMBL/GenBank/DDBJ databases">
        <title>Koleobacter methoxysyntrophicus gen. nov., sp. nov., a novel anaerobic bacterium isolated from deep subsurface oil field and proposal of Koleobacterales ord. nov. in the phylum Firmicutes.</title>
        <authorList>
            <person name="Sakamoto S."/>
            <person name="Tamaki H."/>
        </authorList>
    </citation>
    <scope>NUCLEOTIDE SEQUENCE</scope>
    <source>
        <strain evidence="5">NRmbB1</strain>
    </source>
</reference>
<dbReference type="InterPro" id="IPR004482">
    <property type="entry name" value="Mg_chelat-rel"/>
</dbReference>
<organism evidence="5 6">
    <name type="scientific">Koleobacter methoxysyntrophicus</name>
    <dbReference type="NCBI Taxonomy" id="2751313"/>
    <lineage>
        <taxon>Bacteria</taxon>
        <taxon>Bacillati</taxon>
        <taxon>Bacillota</taxon>
        <taxon>Clostridia</taxon>
        <taxon>Koleobacterales</taxon>
        <taxon>Koleobacteraceae</taxon>
        <taxon>Koleobacter</taxon>
    </lineage>
</organism>
<evidence type="ECO:0000256" key="1">
    <source>
        <dbReference type="ARBA" id="ARBA00006354"/>
    </source>
</evidence>
<dbReference type="Pfam" id="PF01078">
    <property type="entry name" value="Mg_chelatase"/>
    <property type="match status" value="1"/>
</dbReference>
<dbReference type="Pfam" id="PF13335">
    <property type="entry name" value="Mg_chelatase_C"/>
    <property type="match status" value="1"/>
</dbReference>
<dbReference type="InterPro" id="IPR000523">
    <property type="entry name" value="Mg_chelatse_chII-like_cat_dom"/>
</dbReference>
<dbReference type="InterPro" id="IPR014721">
    <property type="entry name" value="Ribsml_uS5_D2-typ_fold_subgr"/>
</dbReference>
<proteinExistence type="inferred from homology"/>
<dbReference type="PANTHER" id="PTHR32039">
    <property type="entry name" value="MAGNESIUM-CHELATASE SUBUNIT CHLI"/>
    <property type="match status" value="1"/>
</dbReference>
<dbReference type="NCBIfam" id="TIGR00368">
    <property type="entry name" value="YifB family Mg chelatase-like AAA ATPase"/>
    <property type="match status" value="1"/>
</dbReference>
<keyword evidence="6" id="KW-1185">Reference proteome</keyword>
<dbReference type="SMART" id="SM00382">
    <property type="entry name" value="AAA"/>
    <property type="match status" value="1"/>
</dbReference>
<gene>
    <name evidence="5" type="primary">comM</name>
    <name evidence="5" type="ORF">H0A61_02248</name>
</gene>
<feature type="domain" description="AAA+ ATPase" evidence="4">
    <location>
        <begin position="212"/>
        <end position="395"/>
    </location>
</feature>
<dbReference type="SUPFAM" id="SSF54211">
    <property type="entry name" value="Ribosomal protein S5 domain 2-like"/>
    <property type="match status" value="1"/>
</dbReference>
<dbReference type="Pfam" id="PF13541">
    <property type="entry name" value="ChlI"/>
    <property type="match status" value="1"/>
</dbReference>
<dbReference type="PRINTS" id="PR01657">
    <property type="entry name" value="MCMFAMILY"/>
</dbReference>
<dbReference type="AlphaFoldDB" id="A0A8A0RR51"/>
<dbReference type="InterPro" id="IPR020568">
    <property type="entry name" value="Ribosomal_Su5_D2-typ_SF"/>
</dbReference>
<evidence type="ECO:0000256" key="2">
    <source>
        <dbReference type="ARBA" id="ARBA00022741"/>
    </source>
</evidence>
<dbReference type="InterPro" id="IPR027417">
    <property type="entry name" value="P-loop_NTPase"/>
</dbReference>
<sequence length="509" mass="56813">MLARVFSCALIGIDGYIIDVEVDISSGLPSFDLVGLPDTSVRESKERVRAAIKNSALEFPIKRITINLAPADTRKEGPSLDLPIAIGILAATNQIRYERLQGIASVGELSLNGEIRPVNGVLPMAVEVKNRGFRGFIVPKENAEEAAVVKDLKVYPIKNLREAVNFFNNEKLPPSYAINERKIEPPAIDNLDFSDIKGQESLKRAFEVAAAGHHNLLMIGPPGSGKTMIARRMPTILPSMTFKEALEVTKIYSIAGLLPKKSALVKARPFRAPHHTISTASLVGGGRIPKPGEISLAHYGVLFLDELPEFSREALEVLRQPLEDEMVTISRLNATITYPAKFLLIGAMNPCSCGYYGDPVKECTCSLAQIQRYQGRISGPLLDRIDIHIEVPAVKYKDLESRRQGEKSETIKKRVEKARELQIERYRSENIYYNSQLTINHIYKFCLLGDKEKKLMKSAFDNLGLSARAYKSILKLARTIADLDGSSNIKEEHILEALQYRKLDRQYWL</sequence>
<keyword evidence="2" id="KW-0547">Nucleotide-binding</keyword>
<dbReference type="PANTHER" id="PTHR32039:SF7">
    <property type="entry name" value="COMPETENCE PROTEIN COMM"/>
    <property type="match status" value="1"/>
</dbReference>
<name>A0A8A0RR51_9FIRM</name>